<dbReference type="InParanoid" id="A0A165D3A9"/>
<accession>A0A165D3A9</accession>
<dbReference type="STRING" id="1314785.A0A165D3A9"/>
<dbReference type="Proteomes" id="UP000076871">
    <property type="component" value="Unassembled WGS sequence"/>
</dbReference>
<evidence type="ECO:0000313" key="2">
    <source>
        <dbReference type="Proteomes" id="UP000076871"/>
    </source>
</evidence>
<dbReference type="OrthoDB" id="2098203at2759"/>
<dbReference type="Gene3D" id="6.10.250.3440">
    <property type="match status" value="1"/>
</dbReference>
<dbReference type="RefSeq" id="XP_040761815.1">
    <property type="nucleotide sequence ID" value="XM_040910842.1"/>
</dbReference>
<sequence>MSSSLLVLYESLFPLHVAQFFVRYATKKEYVGEQRYEIMRHPNVGRRLQHANGFLQAHDTIEQSFAACQHAMEVLMKISPNLYAEASKEEDLCVWTRKETDFAKTLRISERKTLEARVRGLFPRELRIPTDTQSRDG</sequence>
<proteinExistence type="predicted"/>
<dbReference type="GeneID" id="63827871"/>
<reference evidence="1 2" key="1">
    <citation type="journal article" date="2016" name="Mol. Biol. Evol.">
        <title>Comparative Genomics of Early-Diverging Mushroom-Forming Fungi Provides Insights into the Origins of Lignocellulose Decay Capabilities.</title>
        <authorList>
            <person name="Nagy L.G."/>
            <person name="Riley R."/>
            <person name="Tritt A."/>
            <person name="Adam C."/>
            <person name="Daum C."/>
            <person name="Floudas D."/>
            <person name="Sun H."/>
            <person name="Yadav J.S."/>
            <person name="Pangilinan J."/>
            <person name="Larsson K.H."/>
            <person name="Matsuura K."/>
            <person name="Barry K."/>
            <person name="Labutti K."/>
            <person name="Kuo R."/>
            <person name="Ohm R.A."/>
            <person name="Bhattacharya S.S."/>
            <person name="Shirouzu T."/>
            <person name="Yoshinaga Y."/>
            <person name="Martin F.M."/>
            <person name="Grigoriev I.V."/>
            <person name="Hibbett D.S."/>
        </authorList>
    </citation>
    <scope>NUCLEOTIDE SEQUENCE [LARGE SCALE GENOMIC DNA]</scope>
    <source>
        <strain evidence="1 2">93-53</strain>
    </source>
</reference>
<dbReference type="AlphaFoldDB" id="A0A165D3A9"/>
<evidence type="ECO:0000313" key="1">
    <source>
        <dbReference type="EMBL" id="KZT04075.1"/>
    </source>
</evidence>
<dbReference type="FunCoup" id="A0A165D3A9">
    <property type="interactions" value="9"/>
</dbReference>
<keyword evidence="2" id="KW-1185">Reference proteome</keyword>
<gene>
    <name evidence="1" type="ORF">LAESUDRAFT_738033</name>
</gene>
<dbReference type="EMBL" id="KV427639">
    <property type="protein sequence ID" value="KZT04075.1"/>
    <property type="molecule type" value="Genomic_DNA"/>
</dbReference>
<name>A0A165D3A9_9APHY</name>
<organism evidence="1 2">
    <name type="scientific">Laetiporus sulphureus 93-53</name>
    <dbReference type="NCBI Taxonomy" id="1314785"/>
    <lineage>
        <taxon>Eukaryota</taxon>
        <taxon>Fungi</taxon>
        <taxon>Dikarya</taxon>
        <taxon>Basidiomycota</taxon>
        <taxon>Agaricomycotina</taxon>
        <taxon>Agaricomycetes</taxon>
        <taxon>Polyporales</taxon>
        <taxon>Laetiporus</taxon>
    </lineage>
</organism>
<protein>
    <submittedName>
        <fullName evidence="1">Uncharacterized protein</fullName>
    </submittedName>
</protein>